<feature type="repeat" description="WD" evidence="14">
    <location>
        <begin position="1375"/>
        <end position="1416"/>
    </location>
</feature>
<dbReference type="GO" id="GO:0098609">
    <property type="term" value="P:cell-cell adhesion"/>
    <property type="evidence" value="ECO:0007669"/>
    <property type="project" value="UniProtKB-ARBA"/>
</dbReference>
<dbReference type="InterPro" id="IPR036322">
    <property type="entry name" value="WD40_repeat_dom_sf"/>
</dbReference>
<keyword evidence="9" id="KW-1015">Disulfide bond</keyword>
<evidence type="ECO:0000313" key="20">
    <source>
        <dbReference type="EMBL" id="OXU23418.1"/>
    </source>
</evidence>
<keyword evidence="6 14" id="KW-0853">WD repeat</keyword>
<feature type="compositionally biased region" description="Polar residues" evidence="16">
    <location>
        <begin position="1724"/>
        <end position="1736"/>
    </location>
</feature>
<dbReference type="Proteomes" id="UP000215335">
    <property type="component" value="Unassembled WGS sequence"/>
</dbReference>
<dbReference type="OrthoDB" id="3666223at2759"/>
<keyword evidence="4" id="KW-1003">Cell membrane</keyword>
<dbReference type="PANTHER" id="PTHR10856:SF20">
    <property type="entry name" value="CORONIN-7"/>
    <property type="match status" value="1"/>
</dbReference>
<feature type="region of interest" description="Disordered" evidence="16">
    <location>
        <begin position="1646"/>
        <end position="1870"/>
    </location>
</feature>
<evidence type="ECO:0000256" key="17">
    <source>
        <dbReference type="SAM" id="SignalP"/>
    </source>
</evidence>
<dbReference type="FunFam" id="2.60.40.10:FF:000035">
    <property type="entry name" value="Contactin 1"/>
    <property type="match status" value="1"/>
</dbReference>
<feature type="compositionally biased region" description="Basic and acidic residues" evidence="16">
    <location>
        <begin position="1652"/>
        <end position="1685"/>
    </location>
</feature>
<dbReference type="FunFam" id="2.60.40.10:FF:000005">
    <property type="entry name" value="Neuronal cell adhesion molecule"/>
    <property type="match status" value="1"/>
</dbReference>
<evidence type="ECO:0000259" key="19">
    <source>
        <dbReference type="PROSITE" id="PS50853"/>
    </source>
</evidence>
<dbReference type="CDD" id="cd00063">
    <property type="entry name" value="FN3"/>
    <property type="match status" value="4"/>
</dbReference>
<dbReference type="GO" id="GO:0030036">
    <property type="term" value="P:actin cytoskeleton organization"/>
    <property type="evidence" value="ECO:0007669"/>
    <property type="project" value="UniProtKB-ARBA"/>
</dbReference>
<feature type="domain" description="Fibronectin type-III" evidence="19">
    <location>
        <begin position="889"/>
        <end position="988"/>
    </location>
</feature>
<evidence type="ECO:0000256" key="1">
    <source>
        <dbReference type="ARBA" id="ARBA00004236"/>
    </source>
</evidence>
<dbReference type="Pfam" id="PF13927">
    <property type="entry name" value="Ig_3"/>
    <property type="match status" value="3"/>
</dbReference>
<dbReference type="InterPro" id="IPR003598">
    <property type="entry name" value="Ig_sub2"/>
</dbReference>
<dbReference type="InterPro" id="IPR016187">
    <property type="entry name" value="CTDL_fold"/>
</dbReference>
<dbReference type="GO" id="GO:0003779">
    <property type="term" value="F:actin binding"/>
    <property type="evidence" value="ECO:0007669"/>
    <property type="project" value="UniProtKB-KW"/>
</dbReference>
<feature type="domain" description="Fibronectin type-III" evidence="19">
    <location>
        <begin position="1096"/>
        <end position="1193"/>
    </location>
</feature>
<dbReference type="InterPro" id="IPR036116">
    <property type="entry name" value="FN3_sf"/>
</dbReference>
<dbReference type="PANTHER" id="PTHR10856">
    <property type="entry name" value="CORONIN"/>
    <property type="match status" value="1"/>
</dbReference>
<dbReference type="SMART" id="SM00060">
    <property type="entry name" value="FN3"/>
    <property type="match status" value="4"/>
</dbReference>
<keyword evidence="12" id="KW-0393">Immunoglobulin domain</keyword>
<dbReference type="GO" id="GO:0005737">
    <property type="term" value="C:cytoplasm"/>
    <property type="evidence" value="ECO:0007669"/>
    <property type="project" value="UniProtKB-SubCell"/>
</dbReference>
<evidence type="ECO:0000256" key="12">
    <source>
        <dbReference type="ARBA" id="ARBA00023319"/>
    </source>
</evidence>
<feature type="chain" id="PRO_5013348263" description="Coronin" evidence="17">
    <location>
        <begin position="20"/>
        <end position="2444"/>
    </location>
</feature>
<evidence type="ECO:0000256" key="16">
    <source>
        <dbReference type="SAM" id="MobiDB-lite"/>
    </source>
</evidence>
<protein>
    <recommendedName>
        <fullName evidence="15">Coronin</fullName>
    </recommendedName>
</protein>
<dbReference type="SUPFAM" id="SSF49265">
    <property type="entry name" value="Fibronectin type III"/>
    <property type="match status" value="2"/>
</dbReference>
<dbReference type="SMART" id="SM01167">
    <property type="entry name" value="DUF1900"/>
    <property type="match status" value="2"/>
</dbReference>
<feature type="domain" description="Ig-like" evidence="18">
    <location>
        <begin position="491"/>
        <end position="586"/>
    </location>
</feature>
<dbReference type="GO" id="GO:0005886">
    <property type="term" value="C:plasma membrane"/>
    <property type="evidence" value="ECO:0007669"/>
    <property type="project" value="UniProtKB-SubCell"/>
</dbReference>
<dbReference type="SMART" id="SM00034">
    <property type="entry name" value="CLECT"/>
    <property type="match status" value="1"/>
</dbReference>
<evidence type="ECO:0000256" key="3">
    <source>
        <dbReference type="ARBA" id="ARBA00009482"/>
    </source>
</evidence>
<dbReference type="InterPro" id="IPR016186">
    <property type="entry name" value="C-type_lectin-like/link_sf"/>
</dbReference>
<comment type="caution">
    <text evidence="20">The sequence shown here is derived from an EMBL/GenBank/DDBJ whole genome shotgun (WGS) entry which is preliminary data.</text>
</comment>
<dbReference type="PROSITE" id="PS50294">
    <property type="entry name" value="WD_REPEATS_REGION"/>
    <property type="match status" value="2"/>
</dbReference>
<feature type="domain" description="Ig-like" evidence="18">
    <location>
        <begin position="406"/>
        <end position="486"/>
    </location>
</feature>
<evidence type="ECO:0000256" key="2">
    <source>
        <dbReference type="ARBA" id="ARBA00004496"/>
    </source>
</evidence>
<dbReference type="SMART" id="SM00409">
    <property type="entry name" value="IG"/>
    <property type="match status" value="6"/>
</dbReference>
<dbReference type="Gene3D" id="2.130.10.10">
    <property type="entry name" value="YVTN repeat-like/Quinoprotein amine dehydrogenase"/>
    <property type="match status" value="2"/>
</dbReference>
<dbReference type="Pfam" id="PF12894">
    <property type="entry name" value="ANAPC4_WD40"/>
    <property type="match status" value="1"/>
</dbReference>
<evidence type="ECO:0000256" key="13">
    <source>
        <dbReference type="ARBA" id="ARBA00024838"/>
    </source>
</evidence>
<feature type="domain" description="Ig-like" evidence="18">
    <location>
        <begin position="191"/>
        <end position="292"/>
    </location>
</feature>
<dbReference type="InterPro" id="IPR003599">
    <property type="entry name" value="Ig_sub"/>
</dbReference>
<dbReference type="InterPro" id="IPR001680">
    <property type="entry name" value="WD40_rpt"/>
</dbReference>
<dbReference type="InterPro" id="IPR013783">
    <property type="entry name" value="Ig-like_fold"/>
</dbReference>
<dbReference type="Pfam" id="PF00041">
    <property type="entry name" value="fn3"/>
    <property type="match status" value="3"/>
</dbReference>
<dbReference type="InterPro" id="IPR024977">
    <property type="entry name" value="Apc4-like_WD40_dom"/>
</dbReference>
<accession>A0A232EZ17</accession>
<feature type="domain" description="Fibronectin type-III" evidence="19">
    <location>
        <begin position="993"/>
        <end position="1095"/>
    </location>
</feature>
<dbReference type="FunFam" id="2.60.40.10:FF:000064">
    <property type="entry name" value="Contactin 1"/>
    <property type="match status" value="1"/>
</dbReference>
<keyword evidence="11" id="KW-0009">Actin-binding</keyword>
<dbReference type="EMBL" id="NNAY01001615">
    <property type="protein sequence ID" value="OXU23418.1"/>
    <property type="molecule type" value="Genomic_DNA"/>
</dbReference>
<dbReference type="FunFam" id="2.60.40.10:FF:000032">
    <property type="entry name" value="palladin isoform X1"/>
    <property type="match status" value="1"/>
</dbReference>
<evidence type="ECO:0000256" key="10">
    <source>
        <dbReference type="ARBA" id="ARBA00023180"/>
    </source>
</evidence>
<dbReference type="PROSITE" id="PS50082">
    <property type="entry name" value="WD_REPEATS_2"/>
    <property type="match status" value="5"/>
</dbReference>
<sequence length="2444" mass="275040">MSLKIRITLLIGIISAAVSQTAYYNEIEHRCPKPWIMFQDSCYRFIKSFRPREDARRNCLAYQSDLLSINSLDEHGNILRELFLQDPQHRKWYTGIKLQGAYWTNEDGTQLINMENAFLPEKPDNYYGKDYLVYGYSEGLKRWGLEKVNGQDAYYYICEAPAINLQYLHTDDRTYQYGIEINDPLKIPRGPTFTKQPENKVFDVTKRVVNNDVTLSCLADGYPTPTYEWFKEDFENDRLVSKKIDPLSHNRYTISGGTLIIFSPNQTEDRGTYHCKATNKFGTIRSESVELSFGYILEFNLKRPEERGDEHWGKAVYCDPPQHFPGVKYYWAREAFPYFVDDDNERLFVSNDGALYFSTLEKIDEANYSCNVQSTASDTGRNGPFFPLYVSPHLTPQHLKFPNNFPKIFPEAPIAGEQVRMECIAFGFPVPSYNWTRLGAELPRGSYLTNHNRVLIIPKVRIEDQGEYVCRARNEKISIKNSVYLSIQAAPNFTVPLDDKHMDNRGDLTWVCEAFGIPDVTYNWLKNGEILDIYTIPPEDRDRYIIQDNVLKIKSLDPERDEGMFQCEAKNQLKTRYSSAQLRVLSLKPSFKKRPLEPETYAAEGGNVTLICNPEAAPRPKFTWKKDGNVLGSGGRRRITDTGSLIISPVSRDDEGTYVCQVSNEYGNDESRGRLIVLNGPVLIESLPPTIRTAVNLNQTLRCMAYTDEMLDVAYIWMHNDMRIRDKDLKANPHIVINGGQLDIINATFAEAGDYECIVKSTVGRISSRTTITIEGPPGPPGGIQVLNVVKTSVDLSWTDGAYNGRPIDRYTISAKTNWNQTWFNLTEDFTSYTIGDRNTGRKRAHLENVLRPFTTYEFRIQAGNELGYGPPSLPSPQYSTPSDKPIVAPSNIRGGGGKLGDLTIKWDPLKSSEQYGPGIFYKVYWRRKKGESEFQSLALKEHGNVGMSVVPIQSQYYYTEYEVMVQAANDVGYGPKSEIFTIYSAEDMPQVAPQLVTAFSYNGTALNVTWNPIEQTRERVRGKLIGHRIKYWKENGREEDAVYYLSRTTRPWSLVVGLQPDTYYYVKVMAYNSAGEGPESERYLQRTFRRAPQKPPSSVNVFGRNPTSVRVTWRYVQNPNGEEPVIGFKIRVWETDQDMSTAVDTLVPPDAIVAIIENLGVGKEYFLRMLAYSNGGDGRMSSPAHRFRMGDATDYANEETKVAKGSIMAWRFKASKYKNATPIVPKPEACIRDICVGSYQTYGNNIAASAAFMAFNVDHNGSSLAVLPLEDCGRKSKTMPLLHAHADTVTDMDFSPFHDGLLATGSQDCLVKLWHIPEAGLEEPLCNPECTFSHRQRRVEVVRWHPCAEHLLTTVSYTNLSLWDVLSQKELFSNNEHKEVIQSVSWKQDGTLLATSCKDKQVRIIDPRAAKNIVQSASSHQSIKDSRIVWLGNSDRLLTTGFDAARLRQVYIRDLRNLSDPVKTLELDCSTGILMPLFDPDTNMLFLAGKGDTTIMYMEVMDKDPYLVEGIRHSGEQTKGVCLVPKRALNVMQAEVNRVLQLTSSMVIPIMYQVPRKTYRDFHADIYPETAGCVAQNTAAAWIQGHDLPVPKISLDPAKRSKGEEPITVHKGNLATLKNNQQEVKLEVRQQKAIAMSTPKGYTKAQSYIIPEKDDMIPEKNDINEEKEDYKKAEMDKMEDEKSKMQNGSQPVPPKPLPRSSRANSLSEEGAKEEPKPVARPRTTPSPGSIVTPVNPNAIGGYKPRLGPKPFQAKSASQEFSFDKVFSVPQAPSTDSNGHVNNDGYDAKDAPNNDVDKSPTYEAERTKDSEAAKSDSSSIEEDANSSDSGYKPKTPSTAERRRLFEVKDESPENEDSGNFERGGSNRNSIAERRRLYENRSASVTDGNLAEKAMGSPTSMRRRDSFKTKSDIIKEDEVKKVIPMLRQQSMDPRLEKPEPITTPTPKRTSTVFGRVSKFRHLKGTPGHKSTHIENIRNISRQISGECDGFHANSDRVAVPLSGPGGKIAVLELKKTGRLPDGVMPALVHGATVMDFQWDPFNNQRLAVACDDGMIRLWEIPSAGLTEPTNEPNYTIEAHADKIYLIKFHPLAADVLASASYDMTVKIWDLEPLKSGESIKSQITLIGHTDQIFSLAWSPCGQYLATACKAGKLRIYKPRSSDTPIREGKGPVGTRGARVVWALDGRYLVVMGFDKVSERQILVFKADNLNAPLNTVGLDVSPAILMPFYDEDSSTLFLTGRGDSTIYAFEVTEEAPYICPLSHHRCASLHQGLSFLPKNKCDVASVEFASALRLTNNTIEPLSFTVPRIKSELFQDDLFPPTKVTWKPAMTSREWFSGSNKQAPRISLKPPGMDNLTESQGQAVVTAPISAKQNSGSAPASQPYTRLSGYHPDVRAKQLDIQKNMSNLVGDVITCPLEQDYMEGVDEHEWVRLYCLYKVIYYRIL</sequence>
<feature type="repeat" description="WD" evidence="14">
    <location>
        <begin position="1283"/>
        <end position="1317"/>
    </location>
</feature>
<feature type="region of interest" description="Disordered" evidence="16">
    <location>
        <begin position="1887"/>
        <end position="1907"/>
    </location>
</feature>
<feature type="domain" description="Ig-like" evidence="18">
    <location>
        <begin position="308"/>
        <end position="391"/>
    </location>
</feature>
<evidence type="ECO:0000259" key="18">
    <source>
        <dbReference type="PROSITE" id="PS50835"/>
    </source>
</evidence>
<dbReference type="SUPFAM" id="SSF50978">
    <property type="entry name" value="WD40 repeat-like"/>
    <property type="match status" value="1"/>
</dbReference>
<evidence type="ECO:0000256" key="14">
    <source>
        <dbReference type="PROSITE-ProRule" id="PRU00221"/>
    </source>
</evidence>
<dbReference type="PROSITE" id="PS50835">
    <property type="entry name" value="IG_LIKE"/>
    <property type="match status" value="6"/>
</dbReference>
<evidence type="ECO:0000256" key="15">
    <source>
        <dbReference type="RuleBase" id="RU280818"/>
    </source>
</evidence>
<keyword evidence="21" id="KW-1185">Reference proteome</keyword>
<reference evidence="20 21" key="1">
    <citation type="journal article" date="2017" name="Curr. Biol.">
        <title>The Evolution of Venom by Co-option of Single-Copy Genes.</title>
        <authorList>
            <person name="Martinson E.O."/>
            <person name="Mrinalini"/>
            <person name="Kelkar Y.D."/>
            <person name="Chang C.H."/>
            <person name="Werren J.H."/>
        </authorList>
    </citation>
    <scope>NUCLEOTIDE SEQUENCE [LARGE SCALE GENOMIC DNA]</scope>
    <source>
        <strain evidence="20 21">Alberta</strain>
        <tissue evidence="20">Whole body</tissue>
    </source>
</reference>
<evidence type="ECO:0000313" key="21">
    <source>
        <dbReference type="Proteomes" id="UP000215335"/>
    </source>
</evidence>
<dbReference type="PROSITE" id="PS00678">
    <property type="entry name" value="WD_REPEATS_1"/>
    <property type="match status" value="1"/>
</dbReference>
<keyword evidence="7 15" id="KW-0677">Repeat</keyword>
<dbReference type="FunFam" id="2.130.10.10:FF:000076">
    <property type="entry name" value="Coronin"/>
    <property type="match status" value="1"/>
</dbReference>
<dbReference type="InterPro" id="IPR015943">
    <property type="entry name" value="WD40/YVTN_repeat-like_dom_sf"/>
</dbReference>
<dbReference type="SUPFAM" id="SSF48726">
    <property type="entry name" value="Immunoglobulin"/>
    <property type="match status" value="5"/>
</dbReference>
<dbReference type="SUPFAM" id="SSF56436">
    <property type="entry name" value="C-type lectin-like"/>
    <property type="match status" value="1"/>
</dbReference>
<comment type="similarity">
    <text evidence="3 15">Belongs to the WD repeat coronin family.</text>
</comment>
<keyword evidence="8" id="KW-0472">Membrane</keyword>
<dbReference type="SMART" id="SM00408">
    <property type="entry name" value="IGc2"/>
    <property type="match status" value="5"/>
</dbReference>
<dbReference type="Gene3D" id="2.60.40.10">
    <property type="entry name" value="Immunoglobulins"/>
    <property type="match status" value="10"/>
</dbReference>
<evidence type="ECO:0000256" key="4">
    <source>
        <dbReference type="ARBA" id="ARBA00022475"/>
    </source>
</evidence>
<dbReference type="FunFam" id="2.130.10.10:FF:000362">
    <property type="entry name" value="Coronin"/>
    <property type="match status" value="1"/>
</dbReference>
<feature type="domain" description="Ig-like" evidence="18">
    <location>
        <begin position="681"/>
        <end position="773"/>
    </location>
</feature>
<feature type="domain" description="Ig-like" evidence="18">
    <location>
        <begin position="589"/>
        <end position="676"/>
    </location>
</feature>
<dbReference type="PROSITE" id="PS50853">
    <property type="entry name" value="FN3"/>
    <property type="match status" value="4"/>
</dbReference>
<evidence type="ECO:0000256" key="7">
    <source>
        <dbReference type="ARBA" id="ARBA00022737"/>
    </source>
</evidence>
<dbReference type="CDD" id="cd00037">
    <property type="entry name" value="CLECT"/>
    <property type="match status" value="1"/>
</dbReference>
<dbReference type="Pfam" id="PF16300">
    <property type="entry name" value="WD40_4"/>
    <property type="match status" value="2"/>
</dbReference>
<feature type="repeat" description="WD" evidence="14">
    <location>
        <begin position="2124"/>
        <end position="2165"/>
    </location>
</feature>
<dbReference type="SUPFAM" id="SSF101908">
    <property type="entry name" value="Putative isomerase YbhE"/>
    <property type="match status" value="1"/>
</dbReference>
<evidence type="ECO:0000256" key="9">
    <source>
        <dbReference type="ARBA" id="ARBA00023157"/>
    </source>
</evidence>
<dbReference type="SMART" id="SM00320">
    <property type="entry name" value="WD40"/>
    <property type="match status" value="6"/>
</dbReference>
<dbReference type="InterPro" id="IPR019775">
    <property type="entry name" value="WD40_repeat_CS"/>
</dbReference>
<feature type="repeat" description="WD" evidence="14">
    <location>
        <begin position="2025"/>
        <end position="2067"/>
    </location>
</feature>
<evidence type="ECO:0000256" key="8">
    <source>
        <dbReference type="ARBA" id="ARBA00023136"/>
    </source>
</evidence>
<feature type="compositionally biased region" description="Basic and acidic residues" evidence="16">
    <location>
        <begin position="1839"/>
        <end position="1851"/>
    </location>
</feature>
<evidence type="ECO:0000256" key="11">
    <source>
        <dbReference type="ARBA" id="ARBA00023203"/>
    </source>
</evidence>
<dbReference type="Pfam" id="PF00400">
    <property type="entry name" value="WD40"/>
    <property type="match status" value="4"/>
</dbReference>
<dbReference type="Gene3D" id="3.10.100.10">
    <property type="entry name" value="Mannose-Binding Protein A, subunit A"/>
    <property type="match status" value="1"/>
</dbReference>
<keyword evidence="10" id="KW-0325">Glycoprotein</keyword>
<feature type="domain" description="Fibronectin type-III" evidence="19">
    <location>
        <begin position="780"/>
        <end position="884"/>
    </location>
</feature>
<feature type="compositionally biased region" description="Basic and acidic residues" evidence="16">
    <location>
        <begin position="1786"/>
        <end position="1814"/>
    </location>
</feature>
<keyword evidence="5" id="KW-0963">Cytoplasm</keyword>
<name>A0A232EZ17_9HYME</name>
<dbReference type="Pfam" id="PF08953">
    <property type="entry name" value="DUF1899"/>
    <property type="match status" value="2"/>
</dbReference>
<gene>
    <name evidence="20" type="ORF">TSAR_009324</name>
</gene>
<comment type="subcellular location">
    <subcellularLocation>
        <location evidence="1">Cell membrane</location>
    </subcellularLocation>
    <subcellularLocation>
        <location evidence="2">Cytoplasm</location>
    </subcellularLocation>
</comment>
<dbReference type="InterPro" id="IPR001304">
    <property type="entry name" value="C-type_lectin-like"/>
</dbReference>
<keyword evidence="17" id="KW-0732">Signal</keyword>
<organism evidence="20 21">
    <name type="scientific">Trichomalopsis sarcophagae</name>
    <dbReference type="NCBI Taxonomy" id="543379"/>
    <lineage>
        <taxon>Eukaryota</taxon>
        <taxon>Metazoa</taxon>
        <taxon>Ecdysozoa</taxon>
        <taxon>Arthropoda</taxon>
        <taxon>Hexapoda</taxon>
        <taxon>Insecta</taxon>
        <taxon>Pterygota</taxon>
        <taxon>Neoptera</taxon>
        <taxon>Endopterygota</taxon>
        <taxon>Hymenoptera</taxon>
        <taxon>Apocrita</taxon>
        <taxon>Proctotrupomorpha</taxon>
        <taxon>Chalcidoidea</taxon>
        <taxon>Pteromalidae</taxon>
        <taxon>Pteromalinae</taxon>
        <taxon>Trichomalopsis</taxon>
    </lineage>
</organism>
<dbReference type="FunFam" id="2.60.40.10:FF:001529">
    <property type="entry name" value="Cell adhesion molecule"/>
    <property type="match status" value="1"/>
</dbReference>
<dbReference type="InterPro" id="IPR007110">
    <property type="entry name" value="Ig-like_dom"/>
</dbReference>
<dbReference type="InterPro" id="IPR015048">
    <property type="entry name" value="DUF1899"/>
</dbReference>
<comment type="function">
    <text evidence="13">F-actin regulator involved in anterograde Golgi to endosome transport: upon ubiquitination via 'Lys-33'-linked ubiquitin chains by the BCR(KLHL20) E3 ubiquitin ligase complex, interacts with EPS15 and localizes to the trans-Golgi network, where it promotes actin polymerization, thereby facilitating post-Golgi trafficking. May play a role in the maintenance of the Golgi apparatus morphology.</text>
</comment>
<feature type="repeat" description="WD" evidence="14">
    <location>
        <begin position="2075"/>
        <end position="2110"/>
    </location>
</feature>
<dbReference type="InterPro" id="IPR015505">
    <property type="entry name" value="Coronin"/>
</dbReference>
<feature type="compositionally biased region" description="Polar residues" evidence="16">
    <location>
        <begin position="1771"/>
        <end position="1781"/>
    </location>
</feature>
<proteinExistence type="inferred from homology"/>
<evidence type="ECO:0000256" key="5">
    <source>
        <dbReference type="ARBA" id="ARBA00022490"/>
    </source>
</evidence>
<feature type="signal peptide" evidence="17">
    <location>
        <begin position="1"/>
        <end position="19"/>
    </location>
</feature>
<dbReference type="InterPro" id="IPR036179">
    <property type="entry name" value="Ig-like_dom_sf"/>
</dbReference>
<dbReference type="SMART" id="SM01166">
    <property type="entry name" value="DUF1899"/>
    <property type="match status" value="2"/>
</dbReference>
<evidence type="ECO:0000256" key="6">
    <source>
        <dbReference type="ARBA" id="ARBA00022574"/>
    </source>
</evidence>
<dbReference type="InterPro" id="IPR003961">
    <property type="entry name" value="FN3_dom"/>
</dbReference>